<name>A0AC34GBN7_9BILA</name>
<dbReference type="WBParaSite" id="ES5_v2.g27156.t1">
    <property type="protein sequence ID" value="ES5_v2.g27156.t1"/>
    <property type="gene ID" value="ES5_v2.g27156"/>
</dbReference>
<organism evidence="1 2">
    <name type="scientific">Panagrolaimus sp. ES5</name>
    <dbReference type="NCBI Taxonomy" id="591445"/>
    <lineage>
        <taxon>Eukaryota</taxon>
        <taxon>Metazoa</taxon>
        <taxon>Ecdysozoa</taxon>
        <taxon>Nematoda</taxon>
        <taxon>Chromadorea</taxon>
        <taxon>Rhabditida</taxon>
        <taxon>Tylenchina</taxon>
        <taxon>Panagrolaimomorpha</taxon>
        <taxon>Panagrolaimoidea</taxon>
        <taxon>Panagrolaimidae</taxon>
        <taxon>Panagrolaimus</taxon>
    </lineage>
</organism>
<evidence type="ECO:0000313" key="1">
    <source>
        <dbReference type="Proteomes" id="UP000887579"/>
    </source>
</evidence>
<accession>A0AC34GBN7</accession>
<reference evidence="2" key="1">
    <citation type="submission" date="2022-11" db="UniProtKB">
        <authorList>
            <consortium name="WormBaseParasite"/>
        </authorList>
    </citation>
    <scope>IDENTIFICATION</scope>
</reference>
<proteinExistence type="predicted"/>
<dbReference type="Proteomes" id="UP000887579">
    <property type="component" value="Unplaced"/>
</dbReference>
<sequence length="257" mass="25633">MVLEGSLPTKRPIPIPRSFNRANTDPASNGSTKSKQISNNSGGAGEGKRKAEETPVSIAIGNDIQETNSPLTNLGPISGGTAIVAQIGTFATIEAAKPAENVIGGTEATLISESPNASLPLASTSIHAKAASTTNDVSLDSKATFINSEGGNGGDTTSTVVSSARGNDIRATISPPANLGLIGGGTVANNGMHNSANPEAVKTGVNGLDGSEPTLINEEPNGPVPLPRTCNPAQSDPTANGSTKSKETLNTSGGGKG</sequence>
<evidence type="ECO:0000313" key="2">
    <source>
        <dbReference type="WBParaSite" id="ES5_v2.g27156.t1"/>
    </source>
</evidence>
<protein>
    <submittedName>
        <fullName evidence="2">Uncharacterized protein</fullName>
    </submittedName>
</protein>